<evidence type="ECO:0000313" key="3">
    <source>
        <dbReference type="Proteomes" id="UP001215280"/>
    </source>
</evidence>
<dbReference type="EMBL" id="JARJLG010000006">
    <property type="protein sequence ID" value="KAJ7780179.1"/>
    <property type="molecule type" value="Genomic_DNA"/>
</dbReference>
<reference evidence="2" key="1">
    <citation type="submission" date="2023-03" db="EMBL/GenBank/DDBJ databases">
        <title>Massive genome expansion in bonnet fungi (Mycena s.s.) driven by repeated elements and novel gene families across ecological guilds.</title>
        <authorList>
            <consortium name="Lawrence Berkeley National Laboratory"/>
            <person name="Harder C.B."/>
            <person name="Miyauchi S."/>
            <person name="Viragh M."/>
            <person name="Kuo A."/>
            <person name="Thoen E."/>
            <person name="Andreopoulos B."/>
            <person name="Lu D."/>
            <person name="Skrede I."/>
            <person name="Drula E."/>
            <person name="Henrissat B."/>
            <person name="Morin E."/>
            <person name="Kohler A."/>
            <person name="Barry K."/>
            <person name="LaButti K."/>
            <person name="Morin E."/>
            <person name="Salamov A."/>
            <person name="Lipzen A."/>
            <person name="Mereny Z."/>
            <person name="Hegedus B."/>
            <person name="Baldrian P."/>
            <person name="Stursova M."/>
            <person name="Weitz H."/>
            <person name="Taylor A."/>
            <person name="Grigoriev I.V."/>
            <person name="Nagy L.G."/>
            <person name="Martin F."/>
            <person name="Kauserud H."/>
        </authorList>
    </citation>
    <scope>NUCLEOTIDE SEQUENCE</scope>
    <source>
        <strain evidence="2">CBHHK188m</strain>
    </source>
</reference>
<comment type="caution">
    <text evidence="2">The sequence shown here is derived from an EMBL/GenBank/DDBJ whole genome shotgun (WGS) entry which is preliminary data.</text>
</comment>
<organism evidence="2 3">
    <name type="scientific">Mycena maculata</name>
    <dbReference type="NCBI Taxonomy" id="230809"/>
    <lineage>
        <taxon>Eukaryota</taxon>
        <taxon>Fungi</taxon>
        <taxon>Dikarya</taxon>
        <taxon>Basidiomycota</taxon>
        <taxon>Agaricomycotina</taxon>
        <taxon>Agaricomycetes</taxon>
        <taxon>Agaricomycetidae</taxon>
        <taxon>Agaricales</taxon>
        <taxon>Marasmiineae</taxon>
        <taxon>Mycenaceae</taxon>
        <taxon>Mycena</taxon>
    </lineage>
</organism>
<dbReference type="Proteomes" id="UP001215280">
    <property type="component" value="Unassembled WGS sequence"/>
</dbReference>
<evidence type="ECO:0000313" key="2">
    <source>
        <dbReference type="EMBL" id="KAJ7780179.1"/>
    </source>
</evidence>
<feature type="region of interest" description="Disordered" evidence="1">
    <location>
        <begin position="40"/>
        <end position="71"/>
    </location>
</feature>
<accession>A0AAD7KCF5</accession>
<keyword evidence="3" id="KW-1185">Reference proteome</keyword>
<name>A0AAD7KCF5_9AGAR</name>
<dbReference type="AlphaFoldDB" id="A0AAD7KCF5"/>
<protein>
    <submittedName>
        <fullName evidence="2">Uncharacterized protein</fullName>
    </submittedName>
</protein>
<gene>
    <name evidence="2" type="ORF">DFH07DRAFT_936101</name>
</gene>
<proteinExistence type="predicted"/>
<evidence type="ECO:0000256" key="1">
    <source>
        <dbReference type="SAM" id="MobiDB-lite"/>
    </source>
</evidence>
<sequence>MTVALNLASDSCLSAVSPSPAKYILIPSPLRLCARPNHLRARSSSSPSPDAQWYCDGHHPTSSPTQSRHRPLRVTGDCAHGGNVKVVHGAVAHDVLGVTRPVARLSEDGGRTRRVYEKGRIMPCTRLAPPHVVLCGRRAGKMGNASSSWQGTRNRMNAHEGKSAARAKGCPSIDLRACRSAESKYSGDGDWDGDTAVECAECACFRAFNPGRGRANIVIGTREASGTRCSVARVAEDAYIRCRRTRTSDTLLAAARPSLPSLHSIPSLTPSSLSSLHPPIHLHRVRLHLRSETDQHADKGGCVVAHWLSAERNVSVYDMRGRNSAILPTSYESSEAVRTVFCLLLYTTVEVLLTLMMARLVVESTYASFKELATSAVTKVASPFMRLSSKGNLDYMSSESR</sequence>